<evidence type="ECO:0000259" key="6">
    <source>
        <dbReference type="Pfam" id="PF00155"/>
    </source>
</evidence>
<evidence type="ECO:0000256" key="2">
    <source>
        <dbReference type="ARBA" id="ARBA00012224"/>
    </source>
</evidence>
<dbReference type="InterPro" id="IPR015422">
    <property type="entry name" value="PyrdxlP-dep_Trfase_small"/>
</dbReference>
<dbReference type="RefSeq" id="WP_407137393.1">
    <property type="nucleotide sequence ID" value="NZ_JBGQPK010000024.1"/>
</dbReference>
<comment type="caution">
    <text evidence="7">The sequence shown here is derived from an EMBL/GenBank/DDBJ whole genome shotgun (WGS) entry which is preliminary data.</text>
</comment>
<dbReference type="PANTHER" id="PTHR43525:SF1">
    <property type="entry name" value="PROTEIN MALY"/>
    <property type="match status" value="1"/>
</dbReference>
<name>A0ABW8UC08_9LACO</name>
<evidence type="ECO:0000256" key="3">
    <source>
        <dbReference type="ARBA" id="ARBA00022898"/>
    </source>
</evidence>
<dbReference type="InterPro" id="IPR051798">
    <property type="entry name" value="Class-II_PLP-Dep_Aminotrans"/>
</dbReference>
<organism evidence="7 8">
    <name type="scientific">Loigolactobacillus zhaoyuanensis</name>
    <dbReference type="NCBI Taxonomy" id="2486017"/>
    <lineage>
        <taxon>Bacteria</taxon>
        <taxon>Bacillati</taxon>
        <taxon>Bacillota</taxon>
        <taxon>Bacilli</taxon>
        <taxon>Lactobacillales</taxon>
        <taxon>Lactobacillaceae</taxon>
        <taxon>Loigolactobacillus</taxon>
    </lineage>
</organism>
<dbReference type="Proteomes" id="UP001625389">
    <property type="component" value="Unassembled WGS sequence"/>
</dbReference>
<evidence type="ECO:0000256" key="1">
    <source>
        <dbReference type="ARBA" id="ARBA00001933"/>
    </source>
</evidence>
<accession>A0ABW8UC08</accession>
<feature type="domain" description="Aminotransferase class I/classII large" evidence="6">
    <location>
        <begin position="30"/>
        <end position="382"/>
    </location>
</feature>
<dbReference type="NCBIfam" id="TIGR04350">
    <property type="entry name" value="C_S_lyase_PatB"/>
    <property type="match status" value="1"/>
</dbReference>
<keyword evidence="3" id="KW-0663">Pyridoxal phosphate</keyword>
<evidence type="ECO:0000256" key="4">
    <source>
        <dbReference type="ARBA" id="ARBA00023239"/>
    </source>
</evidence>
<gene>
    <name evidence="7" type="ORF">ACEN34_07085</name>
</gene>
<reference evidence="7 8" key="1">
    <citation type="submission" date="2024-08" db="EMBL/GenBank/DDBJ databases">
        <authorList>
            <person name="Arias E."/>
        </authorList>
    </citation>
    <scope>NUCLEOTIDE SEQUENCE [LARGE SCALE GENOMIC DNA]</scope>
    <source>
        <strain evidence="7 8">FAM 25317</strain>
    </source>
</reference>
<comment type="cofactor">
    <cofactor evidence="1">
        <name>pyridoxal 5'-phosphate</name>
        <dbReference type="ChEBI" id="CHEBI:597326"/>
    </cofactor>
</comment>
<evidence type="ECO:0000256" key="5">
    <source>
        <dbReference type="ARBA" id="ARBA00037974"/>
    </source>
</evidence>
<proteinExistence type="inferred from homology"/>
<dbReference type="GO" id="GO:0047804">
    <property type="term" value="F:cysteine-S-conjugate beta-lyase activity"/>
    <property type="evidence" value="ECO:0007669"/>
    <property type="project" value="UniProtKB-EC"/>
</dbReference>
<comment type="similarity">
    <text evidence="5">Belongs to the class-II pyridoxal-phosphate-dependent aminotransferase family. MalY/PatB cystathionine beta-lyase subfamily.</text>
</comment>
<keyword evidence="4 7" id="KW-0456">Lyase</keyword>
<protein>
    <recommendedName>
        <fullName evidence="2">cysteine-S-conjugate beta-lyase</fullName>
        <ecNumber evidence="2">4.4.1.13</ecNumber>
    </recommendedName>
</protein>
<dbReference type="PANTHER" id="PTHR43525">
    <property type="entry name" value="PROTEIN MALY"/>
    <property type="match status" value="1"/>
</dbReference>
<dbReference type="Gene3D" id="3.40.640.10">
    <property type="entry name" value="Type I PLP-dependent aspartate aminotransferase-like (Major domain)"/>
    <property type="match status" value="1"/>
</dbReference>
<dbReference type="Pfam" id="PF00155">
    <property type="entry name" value="Aminotran_1_2"/>
    <property type="match status" value="1"/>
</dbReference>
<dbReference type="EMBL" id="JBGQPK010000024">
    <property type="protein sequence ID" value="MFL2029379.1"/>
    <property type="molecule type" value="Genomic_DNA"/>
</dbReference>
<keyword evidence="8" id="KW-1185">Reference proteome</keyword>
<sequence>MQYDFDHIIDRKGTYSTQWDYIADRFGRDDILPFSISDTDFPVPQAVQTALTKRMQHPIYGYTRWNHADYKNSIVDWFKRRDQVTIDPDWICYSPSVVWSIGTMIRLKSLSGEAVATFTPMYDAFYGVIEQNDRLLVPVRLAAADAGYEIDWDSLETVLAQPQVKIFLLTNPHNPTGKVFTKAELTRLTDLAQQYGVFIISDDIHKDIVYGPAKYTPLTEITQTNMMLACSATKSFNTPGLGGAYLLLPDAELREAYLRELKAKNALSSASIFGITAQMACYSNDGAEYLDQLVPYLQANLQYVKQFLAEKLPAIRFTVPEGTYLAWLNVTDLNLASDQLQDQLVNTGHVGIMAGATYGDAHYLRMNIACPRAKLEEGLARLLKGVDA</sequence>
<dbReference type="InterPro" id="IPR015424">
    <property type="entry name" value="PyrdxlP-dep_Trfase"/>
</dbReference>
<evidence type="ECO:0000313" key="7">
    <source>
        <dbReference type="EMBL" id="MFL2029379.1"/>
    </source>
</evidence>
<dbReference type="Gene3D" id="3.90.1150.10">
    <property type="entry name" value="Aspartate Aminotransferase, domain 1"/>
    <property type="match status" value="1"/>
</dbReference>
<dbReference type="CDD" id="cd00609">
    <property type="entry name" value="AAT_like"/>
    <property type="match status" value="1"/>
</dbReference>
<dbReference type="InterPro" id="IPR027619">
    <property type="entry name" value="C-S_lyase_PatB-like"/>
</dbReference>
<dbReference type="SUPFAM" id="SSF53383">
    <property type="entry name" value="PLP-dependent transferases"/>
    <property type="match status" value="1"/>
</dbReference>
<dbReference type="InterPro" id="IPR015421">
    <property type="entry name" value="PyrdxlP-dep_Trfase_major"/>
</dbReference>
<evidence type="ECO:0000313" key="8">
    <source>
        <dbReference type="Proteomes" id="UP001625389"/>
    </source>
</evidence>
<dbReference type="EC" id="4.4.1.13" evidence="2"/>
<dbReference type="InterPro" id="IPR004839">
    <property type="entry name" value="Aminotransferase_I/II_large"/>
</dbReference>